<feature type="binding site" evidence="7">
    <location>
        <begin position="36"/>
        <end position="41"/>
    </location>
    <ligand>
        <name>ATP</name>
        <dbReference type="ChEBI" id="CHEBI:30616"/>
    </ligand>
</feature>
<accession>A0AA37XGN4</accession>
<dbReference type="SUPFAM" id="SSF52402">
    <property type="entry name" value="Adenine nucleotide alpha hydrolases-like"/>
    <property type="match status" value="1"/>
</dbReference>
<evidence type="ECO:0000256" key="4">
    <source>
        <dbReference type="ARBA" id="ARBA00022741"/>
    </source>
</evidence>
<gene>
    <name evidence="7 11" type="primary">tilS</name>
    <name evidence="11" type="ORF">GCM10025875_24440</name>
</gene>
<dbReference type="PANTHER" id="PTHR43033:SF1">
    <property type="entry name" value="TRNA(ILE)-LYSIDINE SYNTHASE-RELATED"/>
    <property type="match status" value="1"/>
</dbReference>
<comment type="domain">
    <text evidence="7">The N-terminal region contains the highly conserved SGGXDS motif, predicted to be a P-loop motif involved in ATP binding.</text>
</comment>
<evidence type="ECO:0000256" key="7">
    <source>
        <dbReference type="HAMAP-Rule" id="MF_01161"/>
    </source>
</evidence>
<dbReference type="RefSeq" id="WP_284251143.1">
    <property type="nucleotide sequence ID" value="NZ_BSUM01000001.1"/>
</dbReference>
<dbReference type="Gene3D" id="3.40.50.620">
    <property type="entry name" value="HUPs"/>
    <property type="match status" value="1"/>
</dbReference>
<sequence>MTGPDPAVARARLAVREHLAPLASDGAAPLVLVACSGGADSLALAAATAFVAPRLGLRAGAVVVDHALATGSDAVAERAARACRDLGLDPVCVERVAVPRRGGLEGRAREVRHVAFDDVAARTGAVAVLLGHTADDQAETVLLRLARGSGARSLAGMPERRDVLGRPLLGLRRADLRAACLAQDLTWWEDPGNAVDGPQTTAAGQALPRSAVRHRALPALGAALGVDPVPALVRTAGQLARDADLLDRLAADLLAEARTPSGPAVATLASAHAALLPRALRAWLLAEGVPAGDLGAVHLDAVAALVTAWRGQRGVDVPGGRRVVRVDGVLTLAPRTSRQRPPGRGGDGGCGTLDP</sequence>
<dbReference type="InterPro" id="IPR012094">
    <property type="entry name" value="tRNA_Ile_lys_synt"/>
</dbReference>
<dbReference type="InterPro" id="IPR012795">
    <property type="entry name" value="tRNA_Ile_lys_synt_N"/>
</dbReference>
<dbReference type="GO" id="GO:0005737">
    <property type="term" value="C:cytoplasm"/>
    <property type="evidence" value="ECO:0007669"/>
    <property type="project" value="UniProtKB-SubCell"/>
</dbReference>
<evidence type="ECO:0000259" key="10">
    <source>
        <dbReference type="Pfam" id="PF09179"/>
    </source>
</evidence>
<comment type="function">
    <text evidence="7">Ligates lysine onto the cytidine present at position 34 of the AUA codon-specific tRNA(Ile) that contains the anticodon CAU, in an ATP-dependent manner. Cytidine is converted to lysidine, thus changing the amino acid specificity of the tRNA from methionine to isoleucine.</text>
</comment>
<keyword evidence="1 7" id="KW-0963">Cytoplasm</keyword>
<keyword evidence="3 7" id="KW-0819">tRNA processing</keyword>
<keyword evidence="12" id="KW-1185">Reference proteome</keyword>
<organism evidence="11 12">
    <name type="scientific">Litorihabitans aurantiacus</name>
    <dbReference type="NCBI Taxonomy" id="1930061"/>
    <lineage>
        <taxon>Bacteria</taxon>
        <taxon>Bacillati</taxon>
        <taxon>Actinomycetota</taxon>
        <taxon>Actinomycetes</taxon>
        <taxon>Micrococcales</taxon>
        <taxon>Beutenbergiaceae</taxon>
        <taxon>Litorihabitans</taxon>
    </lineage>
</organism>
<feature type="compositionally biased region" description="Gly residues" evidence="8">
    <location>
        <begin position="343"/>
        <end position="355"/>
    </location>
</feature>
<comment type="catalytic activity">
    <reaction evidence="6 7">
        <text>cytidine(34) in tRNA(Ile2) + L-lysine + ATP = lysidine(34) in tRNA(Ile2) + AMP + diphosphate + H(+)</text>
        <dbReference type="Rhea" id="RHEA:43744"/>
        <dbReference type="Rhea" id="RHEA-COMP:10625"/>
        <dbReference type="Rhea" id="RHEA-COMP:10670"/>
        <dbReference type="ChEBI" id="CHEBI:15378"/>
        <dbReference type="ChEBI" id="CHEBI:30616"/>
        <dbReference type="ChEBI" id="CHEBI:32551"/>
        <dbReference type="ChEBI" id="CHEBI:33019"/>
        <dbReference type="ChEBI" id="CHEBI:82748"/>
        <dbReference type="ChEBI" id="CHEBI:83665"/>
        <dbReference type="ChEBI" id="CHEBI:456215"/>
        <dbReference type="EC" id="6.3.4.19"/>
    </reaction>
</comment>
<dbReference type="SUPFAM" id="SSF82829">
    <property type="entry name" value="MesJ substrate recognition domain-like"/>
    <property type="match status" value="1"/>
</dbReference>
<dbReference type="NCBIfam" id="TIGR02432">
    <property type="entry name" value="lysidine_TilS_N"/>
    <property type="match status" value="1"/>
</dbReference>
<dbReference type="GO" id="GO:0006400">
    <property type="term" value="P:tRNA modification"/>
    <property type="evidence" value="ECO:0007669"/>
    <property type="project" value="UniProtKB-UniRule"/>
</dbReference>
<evidence type="ECO:0000256" key="6">
    <source>
        <dbReference type="ARBA" id="ARBA00048539"/>
    </source>
</evidence>
<reference evidence="11" key="1">
    <citation type="journal article" date="2014" name="Int. J. Syst. Evol. Microbiol.">
        <title>Complete genome sequence of Corynebacterium casei LMG S-19264T (=DSM 44701T), isolated from a smear-ripened cheese.</title>
        <authorList>
            <consortium name="US DOE Joint Genome Institute (JGI-PGF)"/>
            <person name="Walter F."/>
            <person name="Albersmeier A."/>
            <person name="Kalinowski J."/>
            <person name="Ruckert C."/>
        </authorList>
    </citation>
    <scope>NUCLEOTIDE SEQUENCE</scope>
    <source>
        <strain evidence="11">NBRC 112290</strain>
    </source>
</reference>
<dbReference type="EC" id="6.3.4.19" evidence="7"/>
<dbReference type="Pfam" id="PF09179">
    <property type="entry name" value="TilS"/>
    <property type="match status" value="1"/>
</dbReference>
<dbReference type="EMBL" id="BSUM01000001">
    <property type="protein sequence ID" value="GMA32452.1"/>
    <property type="molecule type" value="Genomic_DNA"/>
</dbReference>
<keyword evidence="4 7" id="KW-0547">Nucleotide-binding</keyword>
<evidence type="ECO:0000313" key="12">
    <source>
        <dbReference type="Proteomes" id="UP001157161"/>
    </source>
</evidence>
<evidence type="ECO:0000313" key="11">
    <source>
        <dbReference type="EMBL" id="GMA32452.1"/>
    </source>
</evidence>
<dbReference type="PANTHER" id="PTHR43033">
    <property type="entry name" value="TRNA(ILE)-LYSIDINE SYNTHASE-RELATED"/>
    <property type="match status" value="1"/>
</dbReference>
<evidence type="ECO:0000256" key="1">
    <source>
        <dbReference type="ARBA" id="ARBA00022490"/>
    </source>
</evidence>
<evidence type="ECO:0000256" key="3">
    <source>
        <dbReference type="ARBA" id="ARBA00022694"/>
    </source>
</evidence>
<dbReference type="HAMAP" id="MF_01161">
    <property type="entry name" value="tRNA_Ile_lys_synt"/>
    <property type="match status" value="1"/>
</dbReference>
<dbReference type="GO" id="GO:0032267">
    <property type="term" value="F:tRNA(Ile)-lysidine synthase activity"/>
    <property type="evidence" value="ECO:0007669"/>
    <property type="project" value="UniProtKB-EC"/>
</dbReference>
<dbReference type="InterPro" id="IPR014729">
    <property type="entry name" value="Rossmann-like_a/b/a_fold"/>
</dbReference>
<comment type="subcellular location">
    <subcellularLocation>
        <location evidence="7">Cytoplasm</location>
    </subcellularLocation>
</comment>
<dbReference type="InterPro" id="IPR011063">
    <property type="entry name" value="TilS/TtcA_N"/>
</dbReference>
<proteinExistence type="inferred from homology"/>
<comment type="caution">
    <text evidence="11">The sequence shown here is derived from an EMBL/GenBank/DDBJ whole genome shotgun (WGS) entry which is preliminary data.</text>
</comment>
<dbReference type="InterPro" id="IPR015262">
    <property type="entry name" value="tRNA_Ile_lys_synt_subst-bd"/>
</dbReference>
<feature type="domain" description="tRNA(Ile)-lysidine/2-thiocytidine synthase N-terminal" evidence="9">
    <location>
        <begin position="31"/>
        <end position="194"/>
    </location>
</feature>
<keyword evidence="5 7" id="KW-0067">ATP-binding</keyword>
<dbReference type="AlphaFoldDB" id="A0AA37XGN4"/>
<evidence type="ECO:0000256" key="2">
    <source>
        <dbReference type="ARBA" id="ARBA00022598"/>
    </source>
</evidence>
<feature type="region of interest" description="Disordered" evidence="8">
    <location>
        <begin position="332"/>
        <end position="355"/>
    </location>
</feature>
<dbReference type="CDD" id="cd01992">
    <property type="entry name" value="TilS_N"/>
    <property type="match status" value="1"/>
</dbReference>
<evidence type="ECO:0000256" key="8">
    <source>
        <dbReference type="SAM" id="MobiDB-lite"/>
    </source>
</evidence>
<keyword evidence="2 7" id="KW-0436">Ligase</keyword>
<dbReference type="Pfam" id="PF01171">
    <property type="entry name" value="ATP_bind_3"/>
    <property type="match status" value="1"/>
</dbReference>
<dbReference type="Proteomes" id="UP001157161">
    <property type="component" value="Unassembled WGS sequence"/>
</dbReference>
<name>A0AA37XGN4_9MICO</name>
<feature type="domain" description="tRNA(Ile)-lysidine synthase substrate-binding" evidence="10">
    <location>
        <begin position="265"/>
        <end position="328"/>
    </location>
</feature>
<dbReference type="GO" id="GO:0005524">
    <property type="term" value="F:ATP binding"/>
    <property type="evidence" value="ECO:0007669"/>
    <property type="project" value="UniProtKB-UniRule"/>
</dbReference>
<evidence type="ECO:0000256" key="5">
    <source>
        <dbReference type="ARBA" id="ARBA00022840"/>
    </source>
</evidence>
<dbReference type="Gene3D" id="1.20.59.20">
    <property type="match status" value="1"/>
</dbReference>
<evidence type="ECO:0000259" key="9">
    <source>
        <dbReference type="Pfam" id="PF01171"/>
    </source>
</evidence>
<reference evidence="11" key="2">
    <citation type="submission" date="2023-02" db="EMBL/GenBank/DDBJ databases">
        <authorList>
            <person name="Sun Q."/>
            <person name="Mori K."/>
        </authorList>
    </citation>
    <scope>NUCLEOTIDE SEQUENCE</scope>
    <source>
        <strain evidence="11">NBRC 112290</strain>
    </source>
</reference>
<comment type="similarity">
    <text evidence="7">Belongs to the tRNA(Ile)-lysidine synthase family.</text>
</comment>
<protein>
    <recommendedName>
        <fullName evidence="7">tRNA(Ile)-lysidine synthase</fullName>
        <ecNumber evidence="7">6.3.4.19</ecNumber>
    </recommendedName>
    <alternativeName>
        <fullName evidence="7">tRNA(Ile)-2-lysyl-cytidine synthase</fullName>
    </alternativeName>
    <alternativeName>
        <fullName evidence="7">tRNA(Ile)-lysidine synthetase</fullName>
    </alternativeName>
</protein>